<proteinExistence type="predicted"/>
<sequence length="279" mass="31474">MESPSAIRQTNAVSIRNYTPRRRERRGPSRFDSLLLWGSLAVAIAFQISYPLLDGEALRLITIGTVYAAACATLVNAYLSHGSVYVTRYFLITFTFGLLIEQIGVTTGWPFGNYAYDISLGAFLFNVPLVVPFAWMMLTHPLLIAARELSPRWTIVVGGFALMSWDLFLDPQMVSAGRWTWSDTTPHVPFQPEIPLSNTFGWLLSGILLMALLQLFLPRERRKNGVNTNAGDALLIWTWFSCVVGNLFFFSRPGVALVGGFCFSLFLFPYLLKRWINRQ</sequence>
<gene>
    <name evidence="2" type="ORF">UFOPK1506_00500</name>
</gene>
<feature type="transmembrane region" description="Helical" evidence="1">
    <location>
        <begin position="31"/>
        <end position="52"/>
    </location>
</feature>
<feature type="transmembrane region" description="Helical" evidence="1">
    <location>
        <begin position="91"/>
        <end position="112"/>
    </location>
</feature>
<reference evidence="2" key="1">
    <citation type="submission" date="2020-05" db="EMBL/GenBank/DDBJ databases">
        <authorList>
            <person name="Chiriac C."/>
            <person name="Salcher M."/>
            <person name="Ghai R."/>
            <person name="Kavagutti S V."/>
        </authorList>
    </citation>
    <scope>NUCLEOTIDE SEQUENCE</scope>
</reference>
<dbReference type="PANTHER" id="PTHR39419">
    <property type="entry name" value="SLL0814 PROTEIN"/>
    <property type="match status" value="1"/>
</dbReference>
<organism evidence="2">
    <name type="scientific">freshwater metagenome</name>
    <dbReference type="NCBI Taxonomy" id="449393"/>
    <lineage>
        <taxon>unclassified sequences</taxon>
        <taxon>metagenomes</taxon>
        <taxon>ecological metagenomes</taxon>
    </lineage>
</organism>
<name>A0A6J6CKD0_9ZZZZ</name>
<feature type="transmembrane region" description="Helical" evidence="1">
    <location>
        <begin position="199"/>
        <end position="217"/>
    </location>
</feature>
<dbReference type="InterPro" id="IPR007354">
    <property type="entry name" value="CruF-like"/>
</dbReference>
<keyword evidence="1" id="KW-0472">Membrane</keyword>
<feature type="transmembrane region" description="Helical" evidence="1">
    <location>
        <begin position="229"/>
        <end position="249"/>
    </location>
</feature>
<feature type="transmembrane region" description="Helical" evidence="1">
    <location>
        <begin position="255"/>
        <end position="272"/>
    </location>
</feature>
<evidence type="ECO:0000256" key="1">
    <source>
        <dbReference type="SAM" id="Phobius"/>
    </source>
</evidence>
<feature type="transmembrane region" description="Helical" evidence="1">
    <location>
        <begin position="150"/>
        <end position="169"/>
    </location>
</feature>
<dbReference type="Pfam" id="PF04240">
    <property type="entry name" value="Caroten_synth"/>
    <property type="match status" value="1"/>
</dbReference>
<feature type="transmembrane region" description="Helical" evidence="1">
    <location>
        <begin position="118"/>
        <end position="138"/>
    </location>
</feature>
<evidence type="ECO:0000313" key="2">
    <source>
        <dbReference type="EMBL" id="CAB4551861.1"/>
    </source>
</evidence>
<accession>A0A6J6CKD0</accession>
<dbReference type="EMBL" id="CAEZSV010000069">
    <property type="protein sequence ID" value="CAB4551861.1"/>
    <property type="molecule type" value="Genomic_DNA"/>
</dbReference>
<dbReference type="AlphaFoldDB" id="A0A6J6CKD0"/>
<dbReference type="PANTHER" id="PTHR39419:SF1">
    <property type="entry name" value="SLL0814 PROTEIN"/>
    <property type="match status" value="1"/>
</dbReference>
<keyword evidence="1" id="KW-1133">Transmembrane helix</keyword>
<keyword evidence="1" id="KW-0812">Transmembrane</keyword>
<protein>
    <submittedName>
        <fullName evidence="2">Unannotated protein</fullName>
    </submittedName>
</protein>
<feature type="transmembrane region" description="Helical" evidence="1">
    <location>
        <begin position="58"/>
        <end position="79"/>
    </location>
</feature>